<dbReference type="InterPro" id="IPR000859">
    <property type="entry name" value="CUB_dom"/>
</dbReference>
<dbReference type="GeneID" id="111112006"/>
<keyword evidence="4" id="KW-1133">Transmembrane helix</keyword>
<dbReference type="RefSeq" id="XP_022304951.1">
    <property type="nucleotide sequence ID" value="XM_022449243.1"/>
</dbReference>
<evidence type="ECO:0000256" key="4">
    <source>
        <dbReference type="SAM" id="Phobius"/>
    </source>
</evidence>
<keyword evidence="4" id="KW-0472">Membrane</keyword>
<comment type="caution">
    <text evidence="3">Lacks conserved residue(s) required for the propagation of feature annotation.</text>
</comment>
<evidence type="ECO:0000313" key="7">
    <source>
        <dbReference type="RefSeq" id="XP_022304951.1"/>
    </source>
</evidence>
<gene>
    <name evidence="7" type="primary">LOC111112006</name>
</gene>
<keyword evidence="2" id="KW-1015">Disulfide bond</keyword>
<evidence type="ECO:0000256" key="2">
    <source>
        <dbReference type="ARBA" id="ARBA00023157"/>
    </source>
</evidence>
<reference evidence="7" key="1">
    <citation type="submission" date="2025-08" db="UniProtKB">
        <authorList>
            <consortium name="RefSeq"/>
        </authorList>
    </citation>
    <scope>IDENTIFICATION</scope>
    <source>
        <tissue evidence="7">Whole sample</tissue>
    </source>
</reference>
<feature type="domain" description="CUB" evidence="5">
    <location>
        <begin position="52"/>
        <end position="173"/>
    </location>
</feature>
<organism evidence="6 7">
    <name type="scientific">Crassostrea virginica</name>
    <name type="common">Eastern oyster</name>
    <dbReference type="NCBI Taxonomy" id="6565"/>
    <lineage>
        <taxon>Eukaryota</taxon>
        <taxon>Metazoa</taxon>
        <taxon>Spiralia</taxon>
        <taxon>Lophotrochozoa</taxon>
        <taxon>Mollusca</taxon>
        <taxon>Bivalvia</taxon>
        <taxon>Autobranchia</taxon>
        <taxon>Pteriomorphia</taxon>
        <taxon>Ostreida</taxon>
        <taxon>Ostreoidea</taxon>
        <taxon>Ostreidae</taxon>
        <taxon>Crassostrea</taxon>
    </lineage>
</organism>
<dbReference type="FunFam" id="2.60.120.290:FF:000005">
    <property type="entry name" value="Procollagen C-endopeptidase enhancer 1"/>
    <property type="match status" value="1"/>
</dbReference>
<feature type="domain" description="CUB" evidence="5">
    <location>
        <begin position="179"/>
        <end position="299"/>
    </location>
</feature>
<feature type="transmembrane region" description="Helical" evidence="4">
    <location>
        <begin position="535"/>
        <end position="558"/>
    </location>
</feature>
<evidence type="ECO:0000256" key="1">
    <source>
        <dbReference type="ARBA" id="ARBA00022737"/>
    </source>
</evidence>
<dbReference type="PANTHER" id="PTHR24251">
    <property type="entry name" value="OVOCHYMASE-RELATED"/>
    <property type="match status" value="1"/>
</dbReference>
<keyword evidence="6" id="KW-1185">Reference proteome</keyword>
<accession>A0A8B8BPV6</accession>
<protein>
    <submittedName>
        <fullName evidence="7">Mucin-3A-like isoform X1</fullName>
    </submittedName>
</protein>
<dbReference type="SUPFAM" id="SSF49854">
    <property type="entry name" value="Spermadhesin, CUB domain"/>
    <property type="match status" value="2"/>
</dbReference>
<dbReference type="SMART" id="SM00042">
    <property type="entry name" value="CUB"/>
    <property type="match status" value="2"/>
</dbReference>
<keyword evidence="1" id="KW-0677">Repeat</keyword>
<dbReference type="CDD" id="cd00041">
    <property type="entry name" value="CUB"/>
    <property type="match status" value="1"/>
</dbReference>
<sequence>MDTALLSKCLNKRSFFYTHLERTTRRKEHMAALYEKTLCLILLILLPVPSSCVTNLSCTQPASTISLSTVIETFRYPSSGTYPTLTLCEWLFRSDTNTKMSFVLSNMNVDCGDILRFYDGSSSSDTSIDSAFCCTGCSYPAKFTTGNNLYAKFSTDSTLTASEFGFQVTILAGKDESNCASTGTVNNIQILSSTQTITLTSPNFPGAYPRSFECTYTYSYSSGTIRIQFLYVDVEPNGSNCYDFVEIYDGSSTSSPVLGKVCGTTLPDFINSTNTSMTLKFSSDGFSTNLGYKAIISPVHVGTDNSTTTAITEDSTSNSTTAVKTTAYEDTTTVYPSTSKFHDTTQVYPSTSTFHETTQGSTHVNPIISTFHDTTQGSTNVYPSTSTFHDATQGSTNVYPSTSTFHDSTQGSTEVNPIMSTFHDTTQGSTNDYPSTSTFHDATQGSTNVYPSTSTFHDSTQGSTNVDSFTTVVSTTNKEGGEFGTTIKSKEKSLWNDLLTTVINQRHVSTLNIKKDKVIYGGTILRQNRTESVNWGIVGAGALIGIFSIAVLVLIALLSRKHCKKGKIDFENYALEPVEK</sequence>
<dbReference type="OrthoDB" id="6160878at2759"/>
<keyword evidence="4" id="KW-0812">Transmembrane</keyword>
<dbReference type="Pfam" id="PF00431">
    <property type="entry name" value="CUB"/>
    <property type="match status" value="2"/>
</dbReference>
<dbReference type="KEGG" id="cvn:111112006"/>
<dbReference type="Gene3D" id="2.60.120.290">
    <property type="entry name" value="Spermadhesin, CUB domain"/>
    <property type="match status" value="2"/>
</dbReference>
<evidence type="ECO:0000313" key="6">
    <source>
        <dbReference type="Proteomes" id="UP000694844"/>
    </source>
</evidence>
<evidence type="ECO:0000256" key="3">
    <source>
        <dbReference type="PROSITE-ProRule" id="PRU00059"/>
    </source>
</evidence>
<dbReference type="Proteomes" id="UP000694844">
    <property type="component" value="Chromosome 9"/>
</dbReference>
<proteinExistence type="predicted"/>
<dbReference type="InterPro" id="IPR035914">
    <property type="entry name" value="Sperma_CUB_dom_sf"/>
</dbReference>
<evidence type="ECO:0000259" key="5">
    <source>
        <dbReference type="PROSITE" id="PS01180"/>
    </source>
</evidence>
<name>A0A8B8BPV6_CRAVI</name>
<dbReference type="PROSITE" id="PS01180">
    <property type="entry name" value="CUB"/>
    <property type="match status" value="2"/>
</dbReference>
<dbReference type="AlphaFoldDB" id="A0A8B8BPV6"/>